<keyword evidence="10" id="KW-1185">Reference proteome</keyword>
<gene>
    <name evidence="9" type="ORF">LTR77_007581</name>
</gene>
<reference evidence="9 10" key="1">
    <citation type="submission" date="2023-08" db="EMBL/GenBank/DDBJ databases">
        <title>Black Yeasts Isolated from many extreme environments.</title>
        <authorList>
            <person name="Coleine C."/>
            <person name="Stajich J.E."/>
            <person name="Selbmann L."/>
        </authorList>
    </citation>
    <scope>NUCLEOTIDE SEQUENCE [LARGE SCALE GENOMIC DNA]</scope>
    <source>
        <strain evidence="9 10">CCFEE 5935</strain>
    </source>
</reference>
<dbReference type="AlphaFoldDB" id="A0AAV9P5G5"/>
<protein>
    <recommendedName>
        <fullName evidence="8">DUF1907 domain-containing protein</fullName>
    </recommendedName>
</protein>
<evidence type="ECO:0000313" key="9">
    <source>
        <dbReference type="EMBL" id="KAK5166852.1"/>
    </source>
</evidence>
<proteinExistence type="predicted"/>
<organism evidence="9 10">
    <name type="scientific">Saxophila tyrrhenica</name>
    <dbReference type="NCBI Taxonomy" id="1690608"/>
    <lineage>
        <taxon>Eukaryota</taxon>
        <taxon>Fungi</taxon>
        <taxon>Dikarya</taxon>
        <taxon>Ascomycota</taxon>
        <taxon>Pezizomycotina</taxon>
        <taxon>Dothideomycetes</taxon>
        <taxon>Dothideomycetidae</taxon>
        <taxon>Mycosphaerellales</taxon>
        <taxon>Extremaceae</taxon>
        <taxon>Saxophila</taxon>
    </lineage>
</organism>
<evidence type="ECO:0000256" key="5">
    <source>
        <dbReference type="ARBA" id="ARBA00022833"/>
    </source>
</evidence>
<evidence type="ECO:0000256" key="1">
    <source>
        <dbReference type="ARBA" id="ARBA00004123"/>
    </source>
</evidence>
<evidence type="ECO:0000259" key="8">
    <source>
        <dbReference type="SMART" id="SM01168"/>
    </source>
</evidence>
<keyword evidence="4" id="KW-0378">Hydrolase</keyword>
<dbReference type="PANTHER" id="PTHR13204">
    <property type="entry name" value="PTD012 PROTEIN"/>
    <property type="match status" value="1"/>
</dbReference>
<evidence type="ECO:0000256" key="7">
    <source>
        <dbReference type="SAM" id="MobiDB-lite"/>
    </source>
</evidence>
<evidence type="ECO:0000256" key="6">
    <source>
        <dbReference type="ARBA" id="ARBA00023242"/>
    </source>
</evidence>
<comment type="subunit">
    <text evidence="2">Monomer.</text>
</comment>
<feature type="compositionally biased region" description="Polar residues" evidence="7">
    <location>
        <begin position="8"/>
        <end position="23"/>
    </location>
</feature>
<keyword evidence="6" id="KW-0539">Nucleus</keyword>
<dbReference type="GO" id="GO:0008270">
    <property type="term" value="F:zinc ion binding"/>
    <property type="evidence" value="ECO:0007669"/>
    <property type="project" value="TreeGrafter"/>
</dbReference>
<comment type="caution">
    <text evidence="9">The sequence shown here is derived from an EMBL/GenBank/DDBJ whole genome shotgun (WGS) entry which is preliminary data.</text>
</comment>
<dbReference type="EMBL" id="JAVRRT010000012">
    <property type="protein sequence ID" value="KAK5166852.1"/>
    <property type="molecule type" value="Genomic_DNA"/>
</dbReference>
<dbReference type="RefSeq" id="XP_064656660.1">
    <property type="nucleotide sequence ID" value="XM_064804818.1"/>
</dbReference>
<feature type="domain" description="DUF1907" evidence="8">
    <location>
        <begin position="96"/>
        <end position="394"/>
    </location>
</feature>
<evidence type="ECO:0000256" key="4">
    <source>
        <dbReference type="ARBA" id="ARBA00022801"/>
    </source>
</evidence>
<dbReference type="SUPFAM" id="SSF117856">
    <property type="entry name" value="AF0104/ALDC/Ptd012-like"/>
    <property type="match status" value="1"/>
</dbReference>
<dbReference type="Pfam" id="PF08925">
    <property type="entry name" value="DUF1907"/>
    <property type="match status" value="1"/>
</dbReference>
<name>A0AAV9P5G5_9PEZI</name>
<dbReference type="GO" id="GO:0016788">
    <property type="term" value="F:hydrolase activity, acting on ester bonds"/>
    <property type="evidence" value="ECO:0007669"/>
    <property type="project" value="TreeGrafter"/>
</dbReference>
<sequence>MVLLRSFRSPSQNCPLRPRSSSKLRPELISQPCRVGDFTSKSTYLAQPHQIHSGVSSMQRTKAINDHLHPSKEATSNMDIKQYPLSPPTLDELVSVIQPALEANYNTSSISVTQCPDLREAPYNLAAEGLSGNELIMDIGGQPNLFPEPRLDRKFDMAGCAKAVGMSTDHGSCIGAGAGPWHRLGINSELAPNFSWKGDYGQGLVNQTYYTKIAKKSGKAVCERSESVDCALMMNLYGSAGQPGPVLKVTARGRKGGEKSFTDCIRRGISKHYGNARPISLGGVFVVKSGKTNYHVMPDFPEKPPGQQYTFKDAKQLNDWLTYHHFESTPDSPIVCLTVFHSTDPDKKMGLRIEHTHCFTTDGSNRGGHYHYDLEDEQVEYEAYLNTAKIIYRIDRPEVTLERDLHD</sequence>
<accession>A0AAV9P5G5</accession>
<dbReference type="CDD" id="cd17298">
    <property type="entry name" value="DUF1907"/>
    <property type="match status" value="1"/>
</dbReference>
<evidence type="ECO:0000313" key="10">
    <source>
        <dbReference type="Proteomes" id="UP001337655"/>
    </source>
</evidence>
<feature type="region of interest" description="Disordered" evidence="7">
    <location>
        <begin position="1"/>
        <end position="23"/>
    </location>
</feature>
<dbReference type="GO" id="GO:0005634">
    <property type="term" value="C:nucleus"/>
    <property type="evidence" value="ECO:0007669"/>
    <property type="project" value="UniProtKB-SubCell"/>
</dbReference>
<dbReference type="SMART" id="SM01168">
    <property type="entry name" value="DUF1907"/>
    <property type="match status" value="1"/>
</dbReference>
<keyword evidence="3" id="KW-0479">Metal-binding</keyword>
<dbReference type="Proteomes" id="UP001337655">
    <property type="component" value="Unassembled WGS sequence"/>
</dbReference>
<evidence type="ECO:0000256" key="2">
    <source>
        <dbReference type="ARBA" id="ARBA00011245"/>
    </source>
</evidence>
<keyword evidence="5" id="KW-0862">Zinc</keyword>
<dbReference type="InterPro" id="IPR015021">
    <property type="entry name" value="C11orf54_DUF1907"/>
</dbReference>
<dbReference type="GeneID" id="89928917"/>
<evidence type="ECO:0000256" key="3">
    <source>
        <dbReference type="ARBA" id="ARBA00022723"/>
    </source>
</evidence>
<comment type="subcellular location">
    <subcellularLocation>
        <location evidence="1">Nucleus</location>
    </subcellularLocation>
</comment>
<dbReference type="PANTHER" id="PTHR13204:SF1">
    <property type="entry name" value="ESTER HYDROLASE C11ORF54"/>
    <property type="match status" value="1"/>
</dbReference>